<feature type="compositionally biased region" description="Polar residues" evidence="1">
    <location>
        <begin position="39"/>
        <end position="55"/>
    </location>
</feature>
<proteinExistence type="predicted"/>
<organism evidence="2 3">
    <name type="scientific">Tetrapyrgos nigripes</name>
    <dbReference type="NCBI Taxonomy" id="182062"/>
    <lineage>
        <taxon>Eukaryota</taxon>
        <taxon>Fungi</taxon>
        <taxon>Dikarya</taxon>
        <taxon>Basidiomycota</taxon>
        <taxon>Agaricomycotina</taxon>
        <taxon>Agaricomycetes</taxon>
        <taxon>Agaricomycetidae</taxon>
        <taxon>Agaricales</taxon>
        <taxon>Marasmiineae</taxon>
        <taxon>Marasmiaceae</taxon>
        <taxon>Tetrapyrgos</taxon>
    </lineage>
</organism>
<evidence type="ECO:0000313" key="2">
    <source>
        <dbReference type="EMBL" id="KAF5374759.1"/>
    </source>
</evidence>
<accession>A0A8H5H183</accession>
<dbReference type="AlphaFoldDB" id="A0A8H5H183"/>
<feature type="compositionally biased region" description="Low complexity" evidence="1">
    <location>
        <begin position="130"/>
        <end position="140"/>
    </location>
</feature>
<keyword evidence="3" id="KW-1185">Reference proteome</keyword>
<evidence type="ECO:0000313" key="3">
    <source>
        <dbReference type="Proteomes" id="UP000559256"/>
    </source>
</evidence>
<comment type="caution">
    <text evidence="2">The sequence shown here is derived from an EMBL/GenBank/DDBJ whole genome shotgun (WGS) entry which is preliminary data.</text>
</comment>
<feature type="compositionally biased region" description="Basic and acidic residues" evidence="1">
    <location>
        <begin position="356"/>
        <end position="370"/>
    </location>
</feature>
<dbReference type="Proteomes" id="UP000559256">
    <property type="component" value="Unassembled WGS sequence"/>
</dbReference>
<protein>
    <submittedName>
        <fullName evidence="2">Uncharacterized protein</fullName>
    </submittedName>
</protein>
<feature type="compositionally biased region" description="Low complexity" evidence="1">
    <location>
        <begin position="175"/>
        <end position="191"/>
    </location>
</feature>
<feature type="compositionally biased region" description="Low complexity" evidence="1">
    <location>
        <begin position="327"/>
        <end position="341"/>
    </location>
</feature>
<feature type="compositionally biased region" description="Polar residues" evidence="1">
    <location>
        <begin position="17"/>
        <end position="32"/>
    </location>
</feature>
<sequence>MSKSYRNRLSLFLRLPSTKSHAMSSRGISSDSFPADSFSMASPVSSTLEASTVTASPPPPPYSPRSLNPVQVDSTAPVEGEPIPPTTNELDAKEKARLLRSSRKLSKVFGEMPSLPAPPVPRRESHKRSSSLASASSLPSRARKSPSQQNLPHISEASDFGARRSLQHQRRSTSSREQSVRSSPHSSPRQRNVASPPEDDEPRPDSAHSSRRERMAKLQRHLGEDNIPAELVSEIHPLNHRKSLDTLPLQKSKKPQREKQIRKARSFATEKPPLNVPIQDAVDFHRRYVQNFGEAGAMLKEKETSESGAARTRQDESLEFYEEVDTSSSSSHSVGHALSDSGLPHHNSSFLSLTPRHSEEDLRSSVRRSSDSVLEPTGTSTFQDRRRRAAKLTQFFGVGYQDISSSLPQFARDNDFSPGSDLSGAGVRVDVKMSSRRFWGDGHGTVRDADMVDVIDKLRGLKAS</sequence>
<dbReference type="OrthoDB" id="3269550at2759"/>
<feature type="compositionally biased region" description="Basic and acidic residues" evidence="1">
    <location>
        <begin position="203"/>
        <end position="224"/>
    </location>
</feature>
<feature type="region of interest" description="Disordered" evidence="1">
    <location>
        <begin position="297"/>
        <end position="384"/>
    </location>
</feature>
<gene>
    <name evidence="2" type="ORF">D9758_000124</name>
</gene>
<dbReference type="EMBL" id="JAACJM010000001">
    <property type="protein sequence ID" value="KAF5374759.1"/>
    <property type="molecule type" value="Genomic_DNA"/>
</dbReference>
<evidence type="ECO:0000256" key="1">
    <source>
        <dbReference type="SAM" id="MobiDB-lite"/>
    </source>
</evidence>
<name>A0A8H5H183_9AGAR</name>
<feature type="region of interest" description="Disordered" evidence="1">
    <location>
        <begin position="16"/>
        <end position="275"/>
    </location>
</feature>
<reference evidence="2 3" key="1">
    <citation type="journal article" date="2020" name="ISME J.">
        <title>Uncovering the hidden diversity of litter-decomposition mechanisms in mushroom-forming fungi.</title>
        <authorList>
            <person name="Floudas D."/>
            <person name="Bentzer J."/>
            <person name="Ahren D."/>
            <person name="Johansson T."/>
            <person name="Persson P."/>
            <person name="Tunlid A."/>
        </authorList>
    </citation>
    <scope>NUCLEOTIDE SEQUENCE [LARGE SCALE GENOMIC DNA]</scope>
    <source>
        <strain evidence="2 3">CBS 291.85</strain>
    </source>
</reference>